<dbReference type="SMART" id="SM00347">
    <property type="entry name" value="HTH_MARR"/>
    <property type="match status" value="1"/>
</dbReference>
<dbReference type="PANTHER" id="PTHR33164:SF64">
    <property type="entry name" value="TRANSCRIPTIONAL REGULATOR SLYA"/>
    <property type="match status" value="1"/>
</dbReference>
<dbReference type="GO" id="GO:0003677">
    <property type="term" value="F:DNA binding"/>
    <property type="evidence" value="ECO:0007669"/>
    <property type="project" value="UniProtKB-KW"/>
</dbReference>
<dbReference type="InterPro" id="IPR000835">
    <property type="entry name" value="HTH_MarR-typ"/>
</dbReference>
<dbReference type="PROSITE" id="PS01117">
    <property type="entry name" value="HTH_MARR_1"/>
    <property type="match status" value="1"/>
</dbReference>
<evidence type="ECO:0000313" key="6">
    <source>
        <dbReference type="Proteomes" id="UP000595894"/>
    </source>
</evidence>
<organism evidence="5 6">
    <name type="scientific">Sphingomonas aliaeris</name>
    <dbReference type="NCBI Taxonomy" id="2759526"/>
    <lineage>
        <taxon>Bacteria</taxon>
        <taxon>Pseudomonadati</taxon>
        <taxon>Pseudomonadota</taxon>
        <taxon>Alphaproteobacteria</taxon>
        <taxon>Sphingomonadales</taxon>
        <taxon>Sphingomonadaceae</taxon>
        <taxon>Sphingomonas</taxon>
    </lineage>
</organism>
<dbReference type="InterPro" id="IPR039422">
    <property type="entry name" value="MarR/SlyA-like"/>
</dbReference>
<evidence type="ECO:0000256" key="2">
    <source>
        <dbReference type="ARBA" id="ARBA00023125"/>
    </source>
</evidence>
<dbReference type="GO" id="GO:0003700">
    <property type="term" value="F:DNA-binding transcription factor activity"/>
    <property type="evidence" value="ECO:0007669"/>
    <property type="project" value="InterPro"/>
</dbReference>
<keyword evidence="2 5" id="KW-0238">DNA-binding</keyword>
<dbReference type="InterPro" id="IPR036388">
    <property type="entry name" value="WH-like_DNA-bd_sf"/>
</dbReference>
<dbReference type="EMBL" id="CP061035">
    <property type="protein sequence ID" value="QQV77747.1"/>
    <property type="molecule type" value="Genomic_DNA"/>
</dbReference>
<dbReference type="RefSeq" id="WP_202094592.1">
    <property type="nucleotide sequence ID" value="NZ_CP061035.1"/>
</dbReference>
<keyword evidence="1" id="KW-0805">Transcription regulation</keyword>
<dbReference type="PRINTS" id="PR00598">
    <property type="entry name" value="HTHMARR"/>
</dbReference>
<protein>
    <submittedName>
        <fullName evidence="5">Winged helix DNA-binding protein</fullName>
    </submittedName>
</protein>
<feature type="domain" description="HTH marR-type" evidence="4">
    <location>
        <begin position="9"/>
        <end position="142"/>
    </location>
</feature>
<dbReference type="GO" id="GO:0006950">
    <property type="term" value="P:response to stress"/>
    <property type="evidence" value="ECO:0007669"/>
    <property type="project" value="TreeGrafter"/>
</dbReference>
<dbReference type="Pfam" id="PF12802">
    <property type="entry name" value="MarR_2"/>
    <property type="match status" value="1"/>
</dbReference>
<name>A0A974NVP2_9SPHN</name>
<dbReference type="InterPro" id="IPR023187">
    <property type="entry name" value="Tscrpt_reg_MarR-type_CS"/>
</dbReference>
<dbReference type="PANTHER" id="PTHR33164">
    <property type="entry name" value="TRANSCRIPTIONAL REGULATOR, MARR FAMILY"/>
    <property type="match status" value="1"/>
</dbReference>
<keyword evidence="6" id="KW-1185">Reference proteome</keyword>
<dbReference type="Gene3D" id="1.10.10.10">
    <property type="entry name" value="Winged helix-like DNA-binding domain superfamily/Winged helix DNA-binding domain"/>
    <property type="match status" value="1"/>
</dbReference>
<dbReference type="AlphaFoldDB" id="A0A974NVP2"/>
<evidence type="ECO:0000256" key="3">
    <source>
        <dbReference type="ARBA" id="ARBA00023163"/>
    </source>
</evidence>
<dbReference type="PROSITE" id="PS50995">
    <property type="entry name" value="HTH_MARR_2"/>
    <property type="match status" value="1"/>
</dbReference>
<dbReference type="SUPFAM" id="SSF46785">
    <property type="entry name" value="Winged helix' DNA-binding domain"/>
    <property type="match status" value="1"/>
</dbReference>
<evidence type="ECO:0000256" key="1">
    <source>
        <dbReference type="ARBA" id="ARBA00023015"/>
    </source>
</evidence>
<dbReference type="Proteomes" id="UP000595894">
    <property type="component" value="Chromosome"/>
</dbReference>
<dbReference type="InterPro" id="IPR036390">
    <property type="entry name" value="WH_DNA-bd_sf"/>
</dbReference>
<gene>
    <name evidence="5" type="ORF">H5J25_02915</name>
</gene>
<accession>A0A974NVP2</accession>
<evidence type="ECO:0000259" key="4">
    <source>
        <dbReference type="PROSITE" id="PS50995"/>
    </source>
</evidence>
<proteinExistence type="predicted"/>
<reference evidence="6" key="1">
    <citation type="submission" date="2020-09" db="EMBL/GenBank/DDBJ databases">
        <title>Sphingomonas sp., a new species isolated from pork steak.</title>
        <authorList>
            <person name="Heidler von Heilborn D."/>
        </authorList>
    </citation>
    <scope>NUCLEOTIDE SEQUENCE [LARGE SCALE GENOMIC DNA]</scope>
</reference>
<dbReference type="KEGG" id="sari:H5J25_02915"/>
<evidence type="ECO:0000313" key="5">
    <source>
        <dbReference type="EMBL" id="QQV77747.1"/>
    </source>
</evidence>
<keyword evidence="3" id="KW-0804">Transcription</keyword>
<sequence length="151" mass="16009">MTSDRLSVEAAYARTLLPLARMWRAAADRALSGFGLSAAGGWALIEVGRLGGEVRQSDLAAKLDVRAASLVRVVDLLAEAGLVSRRGDPADGRVSRIGLTDRGRALVERIETTLAGLRAETLADIPDDDLTAALRVARAVEARFATARDQS</sequence>